<proteinExistence type="inferred from homology"/>
<evidence type="ECO:0000256" key="6">
    <source>
        <dbReference type="RuleBase" id="RU364082"/>
    </source>
</evidence>
<dbReference type="CDD" id="cd05254">
    <property type="entry name" value="dTDP_HR_like_SDR_e"/>
    <property type="match status" value="1"/>
</dbReference>
<evidence type="ECO:0000313" key="9">
    <source>
        <dbReference type="Proteomes" id="UP000184603"/>
    </source>
</evidence>
<evidence type="ECO:0000259" key="7">
    <source>
        <dbReference type="Pfam" id="PF04321"/>
    </source>
</evidence>
<accession>A0A1M7YFT0</accession>
<evidence type="ECO:0000256" key="2">
    <source>
        <dbReference type="ARBA" id="ARBA00010944"/>
    </source>
</evidence>
<evidence type="ECO:0000256" key="3">
    <source>
        <dbReference type="ARBA" id="ARBA00012929"/>
    </source>
</evidence>
<dbReference type="InterPro" id="IPR029903">
    <property type="entry name" value="RmlD-like-bd"/>
</dbReference>
<feature type="domain" description="RmlD-like substrate binding" evidence="7">
    <location>
        <begin position="1"/>
        <end position="281"/>
    </location>
</feature>
<dbReference type="UniPathway" id="UPA00124"/>
<dbReference type="SUPFAM" id="SSF51735">
    <property type="entry name" value="NAD(P)-binding Rossmann-fold domains"/>
    <property type="match status" value="1"/>
</dbReference>
<keyword evidence="6" id="KW-0560">Oxidoreductase</keyword>
<dbReference type="AlphaFoldDB" id="A0A1M7YFT0"/>
<dbReference type="Proteomes" id="UP000184603">
    <property type="component" value="Unassembled WGS sequence"/>
</dbReference>
<comment type="function">
    <text evidence="6">Catalyzes the reduction of dTDP-6-deoxy-L-lyxo-4-hexulose to yield dTDP-L-rhamnose.</text>
</comment>
<dbReference type="InterPro" id="IPR005913">
    <property type="entry name" value="dTDP_dehydrorham_reduct"/>
</dbReference>
<dbReference type="GO" id="GO:0005829">
    <property type="term" value="C:cytosol"/>
    <property type="evidence" value="ECO:0007669"/>
    <property type="project" value="TreeGrafter"/>
</dbReference>
<reference evidence="8 9" key="1">
    <citation type="submission" date="2016-12" db="EMBL/GenBank/DDBJ databases">
        <authorList>
            <person name="Song W.-J."/>
            <person name="Kurnit D.M."/>
        </authorList>
    </citation>
    <scope>NUCLEOTIDE SEQUENCE [LARGE SCALE GENOMIC DNA]</scope>
    <source>
        <strain evidence="8 9">DSM 18488</strain>
    </source>
</reference>
<organism evidence="8 9">
    <name type="scientific">Desulfopila aestuarii DSM 18488</name>
    <dbReference type="NCBI Taxonomy" id="1121416"/>
    <lineage>
        <taxon>Bacteria</taxon>
        <taxon>Pseudomonadati</taxon>
        <taxon>Thermodesulfobacteriota</taxon>
        <taxon>Desulfobulbia</taxon>
        <taxon>Desulfobulbales</taxon>
        <taxon>Desulfocapsaceae</taxon>
        <taxon>Desulfopila</taxon>
    </lineage>
</organism>
<gene>
    <name evidence="8" type="ORF">SAMN02745220_04006</name>
</gene>
<comment type="pathway">
    <text evidence="1 6">Carbohydrate biosynthesis; dTDP-L-rhamnose biosynthesis.</text>
</comment>
<dbReference type="OrthoDB" id="9803892at2"/>
<dbReference type="Gene3D" id="3.90.25.10">
    <property type="entry name" value="UDP-galactose 4-epimerase, domain 1"/>
    <property type="match status" value="1"/>
</dbReference>
<dbReference type="PANTHER" id="PTHR10491:SF4">
    <property type="entry name" value="METHIONINE ADENOSYLTRANSFERASE 2 SUBUNIT BETA"/>
    <property type="match status" value="1"/>
</dbReference>
<evidence type="ECO:0000256" key="5">
    <source>
        <dbReference type="ARBA" id="ARBA00048200"/>
    </source>
</evidence>
<evidence type="ECO:0000313" key="8">
    <source>
        <dbReference type="EMBL" id="SHO51436.1"/>
    </source>
</evidence>
<dbReference type="STRING" id="1121416.SAMN02745220_04006"/>
<comment type="catalytic activity">
    <reaction evidence="5">
        <text>dTDP-beta-L-rhamnose + NADP(+) = dTDP-4-dehydro-beta-L-rhamnose + NADPH + H(+)</text>
        <dbReference type="Rhea" id="RHEA:21796"/>
        <dbReference type="ChEBI" id="CHEBI:15378"/>
        <dbReference type="ChEBI" id="CHEBI:57510"/>
        <dbReference type="ChEBI" id="CHEBI:57783"/>
        <dbReference type="ChEBI" id="CHEBI:58349"/>
        <dbReference type="ChEBI" id="CHEBI:62830"/>
        <dbReference type="EC" id="1.1.1.133"/>
    </reaction>
</comment>
<protein>
    <recommendedName>
        <fullName evidence="4 6">dTDP-4-dehydrorhamnose reductase</fullName>
        <ecNumber evidence="3 6">1.1.1.133</ecNumber>
    </recommendedName>
</protein>
<dbReference type="NCBIfam" id="TIGR01214">
    <property type="entry name" value="rmlD"/>
    <property type="match status" value="1"/>
</dbReference>
<dbReference type="EMBL" id="FRFE01000025">
    <property type="protein sequence ID" value="SHO51436.1"/>
    <property type="molecule type" value="Genomic_DNA"/>
</dbReference>
<comment type="similarity">
    <text evidence="2 6">Belongs to the dTDP-4-dehydrorhamnose reductase family.</text>
</comment>
<dbReference type="PANTHER" id="PTHR10491">
    <property type="entry name" value="DTDP-4-DEHYDRORHAMNOSE REDUCTASE"/>
    <property type="match status" value="1"/>
</dbReference>
<dbReference type="Pfam" id="PF04321">
    <property type="entry name" value="RmlD_sub_bind"/>
    <property type="match status" value="1"/>
</dbReference>
<evidence type="ECO:0000256" key="1">
    <source>
        <dbReference type="ARBA" id="ARBA00004781"/>
    </source>
</evidence>
<dbReference type="Gene3D" id="3.40.50.720">
    <property type="entry name" value="NAD(P)-binding Rossmann-like Domain"/>
    <property type="match status" value="1"/>
</dbReference>
<dbReference type="GO" id="GO:0019305">
    <property type="term" value="P:dTDP-rhamnose biosynthetic process"/>
    <property type="evidence" value="ECO:0007669"/>
    <property type="project" value="UniProtKB-UniPathway"/>
</dbReference>
<dbReference type="GO" id="GO:0008831">
    <property type="term" value="F:dTDP-4-dehydrorhamnose reductase activity"/>
    <property type="evidence" value="ECO:0007669"/>
    <property type="project" value="UniProtKB-EC"/>
</dbReference>
<dbReference type="InterPro" id="IPR036291">
    <property type="entry name" value="NAD(P)-bd_dom_sf"/>
</dbReference>
<evidence type="ECO:0000256" key="4">
    <source>
        <dbReference type="ARBA" id="ARBA00017099"/>
    </source>
</evidence>
<name>A0A1M7YFT0_9BACT</name>
<dbReference type="RefSeq" id="WP_073615442.1">
    <property type="nucleotide sequence ID" value="NZ_FRFE01000025.1"/>
</dbReference>
<keyword evidence="6" id="KW-0521">NADP</keyword>
<sequence>MKIAIIGCRGQLGTDCSNILGNAHDLTCCDIPQIDIGDQESVDALVKEIRPDVIINCAAYTAVDACEKETKLCQRINAEGPKHLAQAATRHNCRLIHISTDYVFDGKRLPPEGYTEKDHTNPLSEYGRTKLAGEEAVLDYAKNHVILRTAWLYSAYGNNFLKTMLRLALQDPKRPIKVVNDQYGSLTWSHTLALQIEKLLDDKIHGIVHATSEGHSTWFEGACYFLDAMNVPHNLQPCSTAEYPTPAVRPANSILHNSRLNHAGLSTFGGWQKEIETFVKMYGEKLLNEQLKS</sequence>
<dbReference type="EC" id="1.1.1.133" evidence="3 6"/>
<keyword evidence="9" id="KW-1185">Reference proteome</keyword>